<evidence type="ECO:0000313" key="1">
    <source>
        <dbReference type="EnsemblProtists" id="HpaP810092"/>
    </source>
</evidence>
<sequence>MTWSQLDYDVFRIQPDIVGSGRNIARKAAWDSSGAYQDVKQQEKRHVVGIASEQASLAHGLLGLE</sequence>
<keyword evidence="2" id="KW-1185">Reference proteome</keyword>
<dbReference type="VEuPathDB" id="FungiDB:HpaG810092"/>
<protein>
    <submittedName>
        <fullName evidence="1">Uncharacterized protein</fullName>
    </submittedName>
</protein>
<proteinExistence type="predicted"/>
<accession>M4BUA4</accession>
<dbReference type="InParanoid" id="M4BUA4"/>
<dbReference type="EMBL" id="JH597921">
    <property type="status" value="NOT_ANNOTATED_CDS"/>
    <property type="molecule type" value="Genomic_DNA"/>
</dbReference>
<organism evidence="1 2">
    <name type="scientific">Hyaloperonospora arabidopsidis (strain Emoy2)</name>
    <name type="common">Downy mildew agent</name>
    <name type="synonym">Peronospora arabidopsidis</name>
    <dbReference type="NCBI Taxonomy" id="559515"/>
    <lineage>
        <taxon>Eukaryota</taxon>
        <taxon>Sar</taxon>
        <taxon>Stramenopiles</taxon>
        <taxon>Oomycota</taxon>
        <taxon>Peronosporomycetes</taxon>
        <taxon>Peronosporales</taxon>
        <taxon>Peronosporaceae</taxon>
        <taxon>Hyaloperonospora</taxon>
    </lineage>
</organism>
<evidence type="ECO:0000313" key="2">
    <source>
        <dbReference type="Proteomes" id="UP000011713"/>
    </source>
</evidence>
<dbReference type="AlphaFoldDB" id="M4BUA4"/>
<dbReference type="EnsemblProtists" id="HpaT810092">
    <property type="protein sequence ID" value="HpaP810092"/>
    <property type="gene ID" value="HpaG810092"/>
</dbReference>
<reference evidence="2" key="1">
    <citation type="journal article" date="2010" name="Science">
        <title>Signatures of adaptation to obligate biotrophy in the Hyaloperonospora arabidopsidis genome.</title>
        <authorList>
            <person name="Baxter L."/>
            <person name="Tripathy S."/>
            <person name="Ishaque N."/>
            <person name="Boot N."/>
            <person name="Cabral A."/>
            <person name="Kemen E."/>
            <person name="Thines M."/>
            <person name="Ah-Fong A."/>
            <person name="Anderson R."/>
            <person name="Badejoko W."/>
            <person name="Bittner-Eddy P."/>
            <person name="Boore J.L."/>
            <person name="Chibucos M.C."/>
            <person name="Coates M."/>
            <person name="Dehal P."/>
            <person name="Delehaunty K."/>
            <person name="Dong S."/>
            <person name="Downton P."/>
            <person name="Dumas B."/>
            <person name="Fabro G."/>
            <person name="Fronick C."/>
            <person name="Fuerstenberg S.I."/>
            <person name="Fulton L."/>
            <person name="Gaulin E."/>
            <person name="Govers F."/>
            <person name="Hughes L."/>
            <person name="Humphray S."/>
            <person name="Jiang R.H."/>
            <person name="Judelson H."/>
            <person name="Kamoun S."/>
            <person name="Kyung K."/>
            <person name="Meijer H."/>
            <person name="Minx P."/>
            <person name="Morris P."/>
            <person name="Nelson J."/>
            <person name="Phuntumart V."/>
            <person name="Qutob D."/>
            <person name="Rehmany A."/>
            <person name="Rougon-Cardoso A."/>
            <person name="Ryden P."/>
            <person name="Torto-Alalibo T."/>
            <person name="Studholme D."/>
            <person name="Wang Y."/>
            <person name="Win J."/>
            <person name="Wood J."/>
            <person name="Clifton S.W."/>
            <person name="Rogers J."/>
            <person name="Van den Ackerveken G."/>
            <person name="Jones J.D."/>
            <person name="McDowell J.M."/>
            <person name="Beynon J."/>
            <person name="Tyler B.M."/>
        </authorList>
    </citation>
    <scope>NUCLEOTIDE SEQUENCE [LARGE SCALE GENOMIC DNA]</scope>
    <source>
        <strain evidence="2">Emoy2</strain>
    </source>
</reference>
<name>M4BUA4_HYAAE</name>
<dbReference type="Proteomes" id="UP000011713">
    <property type="component" value="Unassembled WGS sequence"/>
</dbReference>
<reference evidence="1" key="2">
    <citation type="submission" date="2015-06" db="UniProtKB">
        <authorList>
            <consortium name="EnsemblProtists"/>
        </authorList>
    </citation>
    <scope>IDENTIFICATION</scope>
    <source>
        <strain evidence="1">Emoy2</strain>
    </source>
</reference>
<dbReference type="HOGENOM" id="CLU_2854414_0_0_1"/>